<dbReference type="EMBL" id="CAKOFQ010006839">
    <property type="protein sequence ID" value="CAH1975761.1"/>
    <property type="molecule type" value="Genomic_DNA"/>
</dbReference>
<feature type="region of interest" description="Disordered" evidence="1">
    <location>
        <begin position="185"/>
        <end position="211"/>
    </location>
</feature>
<feature type="compositionally biased region" description="Low complexity" evidence="1">
    <location>
        <begin position="981"/>
        <end position="992"/>
    </location>
</feature>
<comment type="caution">
    <text evidence="2">The sequence shown here is derived from an EMBL/GenBank/DDBJ whole genome shotgun (WGS) entry which is preliminary data.</text>
</comment>
<feature type="region of interest" description="Disordered" evidence="1">
    <location>
        <begin position="964"/>
        <end position="1002"/>
    </location>
</feature>
<feature type="compositionally biased region" description="Polar residues" evidence="1">
    <location>
        <begin position="993"/>
        <end position="1002"/>
    </location>
</feature>
<evidence type="ECO:0000256" key="1">
    <source>
        <dbReference type="SAM" id="MobiDB-lite"/>
    </source>
</evidence>
<feature type="compositionally biased region" description="Polar residues" evidence="1">
    <location>
        <begin position="196"/>
        <end position="211"/>
    </location>
</feature>
<feature type="region of interest" description="Disordered" evidence="1">
    <location>
        <begin position="369"/>
        <end position="402"/>
    </location>
</feature>
<reference evidence="2" key="1">
    <citation type="submission" date="2022-03" db="EMBL/GenBank/DDBJ databases">
        <authorList>
            <person name="Sayadi A."/>
        </authorList>
    </citation>
    <scope>NUCLEOTIDE SEQUENCE</scope>
</reference>
<feature type="region of interest" description="Disordered" evidence="1">
    <location>
        <begin position="247"/>
        <end position="284"/>
    </location>
</feature>
<sequence>MVGHDRIRKRKVPDRVLTVANNKSSIQDVNSEKQEISPTRGRDDDHLLVQIPRNKHVNKILKSLSSNKSCNNLNHPQQDHTLPETIPTVGYNLRPRASGRIPNRPPVRSNKSMIIKDNTELGDKDATKIASVGRSPRMAPFIKSNVSNRSYLSDMIPFTYVDVPDKRYDNYIPINMMMLKNGCEGAIDSSDDENDGSLSSGEQKSPTSSQIGVELAKSPLGIPSCSTASSPISSMLDEYDLTTEEEDRLLEETDEGDKEEAAIQRSCSNAKTTVGTPEQQFDRQSPILDALEEPNVKDVFKSKDIILRSDNNITITAFSSRDFRRQSVPQPNSRKQSPPKIQQKPVKKKIKYDYLPDVPIKMLSQDTGYESDVTDVGHERLSSPKRSTNTNPKTGTNSSAISSDWNNSKSITNLKVTCTDQYRVFESIPITSEENSFKVPKLPPVKRPPTRPKRCDATSTVKTNSSSSGSSYCSSTTRIVDQNSAKRGGSEHDCGSSSTTRLNPSSGWGVGRQRKVSDSRGKKLTISVPSQPTIVIADDDGLSIVASSLGGDHDVGNLNDLRSMNDCEIKSEADEHNKEESLLGEKRPFIENWVEDVNSTVPTEWNGAPPAHWSCPQTLNFIPPEPKQTDIQNKNNSVVPNHPVLKNRGKVQFKDVPQILFGVCYFKFINGACTRSACKRPHEASQEVYVKKFEKASPSVVVEAYRFVKSLAQCENYLFYKGTYRSFLLAFGHHKLQNELISCIQDLFMLQHCLDVEDGIEYVLKGMQRCGLAFLEAVEKISYNVGFMQYPRLADYLLQLMSRQSQLKSNWEVMKRLIKARGYISPQLASCILLKATNIYPPDKNICKDVYTVIVEQKTTDLSQLELKYLIPIRTLVNASVSKESTIIPSEGQELVPSPPEVLNQHINVNLHRQREIFEKSHSPEDAGIDKMYRSPPGLMHLFNAPPPALPRFISPPRTAQLLFTSPPPAVPTKVKRRSFSSRSSSSSSSNSAHGSTIEPSNSSYYVPEAVQRIIPVQEVEVSLTPAHPIVGKANYRPDYQMDKSLHNLIPESLDHIDLNESDVTKLNDAIMFTDAETFLELLEKYKGKPTVKRFITMAVAHLRNSSMAHKAFMDLVNAIGEINPGFVTTPYIKGIIEVIVFNLLHTLGKKGYWKEAANMVAKFCDWDSLVSSQFLQVFPFTMTHMGRYIYLAKILVTGENFRFAYEILQCPTLHLLDKTEEWPYPNHAVRDLQFRNEVLTDFFEKGYQHNFMVVLDLYRRIFTYSDIYCFNTRQTFIMMMIDLINRAKLNDLSQLVEDIQTFANQMDNHILRAYTAVMTRVLSLTVIIRLYEICCDRKIYPIFQGTETVIQLYNNLLDEEIYLILLAYIRKLAANHRLPPTDVTIKIRVPDAHPPYPAVIKIVRCVKDINIVIRNILKDKFNIVAKDEYAQSSSACIVISLDEIQRYKSNVELVLA</sequence>
<feature type="compositionally biased region" description="Polar residues" evidence="1">
    <location>
        <begin position="384"/>
        <end position="402"/>
    </location>
</feature>
<feature type="compositionally biased region" description="Acidic residues" evidence="1">
    <location>
        <begin position="247"/>
        <end position="258"/>
    </location>
</feature>
<feature type="compositionally biased region" description="Polar residues" evidence="1">
    <location>
        <begin position="265"/>
        <end position="283"/>
    </location>
</feature>
<feature type="compositionally biased region" description="Low complexity" evidence="1">
    <location>
        <begin position="458"/>
        <end position="477"/>
    </location>
</feature>
<dbReference type="OrthoDB" id="6772379at2759"/>
<accession>A0A9P0KKE1</accession>
<dbReference type="Proteomes" id="UP001152888">
    <property type="component" value="Unassembled WGS sequence"/>
</dbReference>
<name>A0A9P0KKE1_ACAOB</name>
<evidence type="ECO:0000313" key="3">
    <source>
        <dbReference type="Proteomes" id="UP001152888"/>
    </source>
</evidence>
<gene>
    <name evidence="2" type="ORF">ACAOBT_LOCUS11767</name>
</gene>
<protein>
    <submittedName>
        <fullName evidence="2">Uncharacterized protein</fullName>
    </submittedName>
</protein>
<keyword evidence="3" id="KW-1185">Reference proteome</keyword>
<feature type="region of interest" description="Disordered" evidence="1">
    <location>
        <begin position="318"/>
        <end position="348"/>
    </location>
</feature>
<evidence type="ECO:0000313" key="2">
    <source>
        <dbReference type="EMBL" id="CAH1975761.1"/>
    </source>
</evidence>
<feature type="compositionally biased region" description="Polar residues" evidence="1">
    <location>
        <begin position="495"/>
        <end position="506"/>
    </location>
</feature>
<organism evidence="2 3">
    <name type="scientific">Acanthoscelides obtectus</name>
    <name type="common">Bean weevil</name>
    <name type="synonym">Bruchus obtectus</name>
    <dbReference type="NCBI Taxonomy" id="200917"/>
    <lineage>
        <taxon>Eukaryota</taxon>
        <taxon>Metazoa</taxon>
        <taxon>Ecdysozoa</taxon>
        <taxon>Arthropoda</taxon>
        <taxon>Hexapoda</taxon>
        <taxon>Insecta</taxon>
        <taxon>Pterygota</taxon>
        <taxon>Neoptera</taxon>
        <taxon>Endopterygota</taxon>
        <taxon>Coleoptera</taxon>
        <taxon>Polyphaga</taxon>
        <taxon>Cucujiformia</taxon>
        <taxon>Chrysomeloidea</taxon>
        <taxon>Chrysomelidae</taxon>
        <taxon>Bruchinae</taxon>
        <taxon>Bruchini</taxon>
        <taxon>Acanthoscelides</taxon>
    </lineage>
</organism>
<proteinExistence type="predicted"/>
<feature type="compositionally biased region" description="Low complexity" evidence="1">
    <location>
        <begin position="335"/>
        <end position="344"/>
    </location>
</feature>
<feature type="region of interest" description="Disordered" evidence="1">
    <location>
        <begin position="438"/>
        <end position="524"/>
    </location>
</feature>